<dbReference type="InterPro" id="IPR012337">
    <property type="entry name" value="RNaseH-like_sf"/>
</dbReference>
<dbReference type="EnsemblMetazoa" id="XM_011411017.1">
    <property type="protein sequence ID" value="XP_011409319.1"/>
    <property type="gene ID" value="LOC105316201"/>
</dbReference>
<evidence type="ECO:0000313" key="2">
    <source>
        <dbReference type="Proteomes" id="UP000007879"/>
    </source>
</evidence>
<evidence type="ECO:0008006" key="3">
    <source>
        <dbReference type="Google" id="ProtNLM"/>
    </source>
</evidence>
<dbReference type="PANTHER" id="PTHR46289">
    <property type="entry name" value="52 KDA REPRESSOR OF THE INHIBITOR OF THE PROTEIN KINASE-LIKE PROTEIN-RELATED"/>
    <property type="match status" value="1"/>
</dbReference>
<dbReference type="GeneID" id="105316201"/>
<proteinExistence type="predicted"/>
<dbReference type="InterPro" id="IPR052958">
    <property type="entry name" value="IFN-induced_PKR_regulator"/>
</dbReference>
<keyword evidence="2" id="KW-1185">Reference proteome</keyword>
<protein>
    <recommendedName>
        <fullName evidence="3">DUF4371 domain-containing protein</fullName>
    </recommendedName>
</protein>
<dbReference type="KEGG" id="aqu:105316201"/>
<evidence type="ECO:0000313" key="1">
    <source>
        <dbReference type="EnsemblMetazoa" id="XP_011409319.1"/>
    </source>
</evidence>
<name>A0AAN0IU43_AMPQE</name>
<dbReference type="Proteomes" id="UP000007879">
    <property type="component" value="Unassembled WGS sequence"/>
</dbReference>
<reference evidence="1" key="2">
    <citation type="submission" date="2024-06" db="UniProtKB">
        <authorList>
            <consortium name="EnsemblMetazoa"/>
        </authorList>
    </citation>
    <scope>IDENTIFICATION</scope>
</reference>
<dbReference type="PANTHER" id="PTHR46289:SF17">
    <property type="entry name" value="HAT C-TERMINAL DIMERISATION DOMAIN-CONTAINING PROTEIN"/>
    <property type="match status" value="1"/>
</dbReference>
<dbReference type="SUPFAM" id="SSF53098">
    <property type="entry name" value="Ribonuclease H-like"/>
    <property type="match status" value="1"/>
</dbReference>
<organism evidence="1 2">
    <name type="scientific">Amphimedon queenslandica</name>
    <name type="common">Sponge</name>
    <dbReference type="NCBI Taxonomy" id="400682"/>
    <lineage>
        <taxon>Eukaryota</taxon>
        <taxon>Metazoa</taxon>
        <taxon>Porifera</taxon>
        <taxon>Demospongiae</taxon>
        <taxon>Heteroscleromorpha</taxon>
        <taxon>Haplosclerida</taxon>
        <taxon>Niphatidae</taxon>
        <taxon>Amphimedon</taxon>
    </lineage>
</organism>
<dbReference type="AlphaFoldDB" id="A0AAN0IU43"/>
<sequence>MKGSWDSLMPKILQDATSLTGYIKELVTGFDFDFLKMVSQGYDGANVMSGHCSGVQTQVRQFAPYATYIHCHAHALNLVLVKSVKSVPIAAEFFALLEALYVFFSPTKAHDVFMEKQSQLHPEKQPMELQKLSDTRWVCRFAAVNAICCTYDSVLLSLEEISVSHDAAKAIEARGLYHQVRSFTFLVSLVTFDRILTCTKQLSDQLQSSSLNLSSASHLVVATKSLLSEYRSDDYWKKVYDYASTIANSHDIPIQS</sequence>
<dbReference type="RefSeq" id="XP_011409319.1">
    <property type="nucleotide sequence ID" value="XM_011411017.1"/>
</dbReference>
<accession>A0AAN0IU43</accession>
<reference evidence="2" key="1">
    <citation type="journal article" date="2010" name="Nature">
        <title>The Amphimedon queenslandica genome and the evolution of animal complexity.</title>
        <authorList>
            <person name="Srivastava M."/>
            <person name="Simakov O."/>
            <person name="Chapman J."/>
            <person name="Fahey B."/>
            <person name="Gauthier M.E."/>
            <person name="Mitros T."/>
            <person name="Richards G.S."/>
            <person name="Conaco C."/>
            <person name="Dacre M."/>
            <person name="Hellsten U."/>
            <person name="Larroux C."/>
            <person name="Putnam N.H."/>
            <person name="Stanke M."/>
            <person name="Adamska M."/>
            <person name="Darling A."/>
            <person name="Degnan S.M."/>
            <person name="Oakley T.H."/>
            <person name="Plachetzki D.C."/>
            <person name="Zhai Y."/>
            <person name="Adamski M."/>
            <person name="Calcino A."/>
            <person name="Cummins S.F."/>
            <person name="Goodstein D.M."/>
            <person name="Harris C."/>
            <person name="Jackson D.J."/>
            <person name="Leys S.P."/>
            <person name="Shu S."/>
            <person name="Woodcroft B.J."/>
            <person name="Vervoort M."/>
            <person name="Kosik K.S."/>
            <person name="Manning G."/>
            <person name="Degnan B.M."/>
            <person name="Rokhsar D.S."/>
        </authorList>
    </citation>
    <scope>NUCLEOTIDE SEQUENCE [LARGE SCALE GENOMIC DNA]</scope>
</reference>